<gene>
    <name evidence="3" type="ORF">GEV02_32335</name>
</gene>
<keyword evidence="4" id="KW-1185">Reference proteome</keyword>
<protein>
    <submittedName>
        <fullName evidence="3">Anti-sigma factor</fullName>
    </submittedName>
</protein>
<dbReference type="RefSeq" id="WP_174999445.1">
    <property type="nucleotide sequence ID" value="NZ_WHUG01000033.1"/>
</dbReference>
<feature type="compositionally biased region" description="Low complexity" evidence="1">
    <location>
        <begin position="70"/>
        <end position="87"/>
    </location>
</feature>
<organism evidence="3 4">
    <name type="scientific">Rugamonas aquatica</name>
    <dbReference type="NCBI Taxonomy" id="2743357"/>
    <lineage>
        <taxon>Bacteria</taxon>
        <taxon>Pseudomonadati</taxon>
        <taxon>Pseudomonadota</taxon>
        <taxon>Betaproteobacteria</taxon>
        <taxon>Burkholderiales</taxon>
        <taxon>Oxalobacteraceae</taxon>
        <taxon>Telluria group</taxon>
        <taxon>Rugamonas</taxon>
    </lineage>
</organism>
<feature type="domain" description="Putative zinc-finger" evidence="2">
    <location>
        <begin position="8"/>
        <end position="31"/>
    </location>
</feature>
<feature type="non-terminal residue" evidence="3">
    <location>
        <position position="109"/>
    </location>
</feature>
<evidence type="ECO:0000313" key="4">
    <source>
        <dbReference type="Proteomes" id="UP000440498"/>
    </source>
</evidence>
<name>A0A6A7NCM3_9BURK</name>
<proteinExistence type="predicted"/>
<dbReference type="Gene3D" id="1.10.10.1320">
    <property type="entry name" value="Anti-sigma factor, zinc-finger domain"/>
    <property type="match status" value="1"/>
</dbReference>
<dbReference type="AlphaFoldDB" id="A0A6A7NCM3"/>
<evidence type="ECO:0000256" key="1">
    <source>
        <dbReference type="SAM" id="MobiDB-lite"/>
    </source>
</evidence>
<accession>A0A6A7NCM3</accession>
<dbReference type="InterPro" id="IPR041916">
    <property type="entry name" value="Anti_sigma_zinc_sf"/>
</dbReference>
<dbReference type="InterPro" id="IPR027383">
    <property type="entry name" value="Znf_put"/>
</dbReference>
<reference evidence="3 4" key="1">
    <citation type="submission" date="2019-10" db="EMBL/GenBank/DDBJ databases">
        <title>Two novel species isolated from a subtropical stream in China.</title>
        <authorList>
            <person name="Lu H."/>
        </authorList>
    </citation>
    <scope>NUCLEOTIDE SEQUENCE [LARGE SCALE GENOMIC DNA]</scope>
    <source>
        <strain evidence="3 4">FT29W</strain>
    </source>
</reference>
<evidence type="ECO:0000259" key="2">
    <source>
        <dbReference type="Pfam" id="PF13490"/>
    </source>
</evidence>
<sequence>MNPPVTEAELQAWVDGRLPPARRDAVDAHLAQHPADMARLQAYRSQNAALHALFDPLLAQPVPPAIAASVSASASASATAPSSAPAAGRHRPAAWPPMLRAAAMLALTL</sequence>
<dbReference type="Pfam" id="PF13490">
    <property type="entry name" value="zf-HC2"/>
    <property type="match status" value="1"/>
</dbReference>
<dbReference type="EMBL" id="WHUG01000033">
    <property type="protein sequence ID" value="MQA42831.1"/>
    <property type="molecule type" value="Genomic_DNA"/>
</dbReference>
<feature type="region of interest" description="Disordered" evidence="1">
    <location>
        <begin position="70"/>
        <end position="92"/>
    </location>
</feature>
<dbReference type="Proteomes" id="UP000440498">
    <property type="component" value="Unassembled WGS sequence"/>
</dbReference>
<comment type="caution">
    <text evidence="3">The sequence shown here is derived from an EMBL/GenBank/DDBJ whole genome shotgun (WGS) entry which is preliminary data.</text>
</comment>
<evidence type="ECO:0000313" key="3">
    <source>
        <dbReference type="EMBL" id="MQA42831.1"/>
    </source>
</evidence>